<feature type="non-terminal residue" evidence="1">
    <location>
        <position position="161"/>
    </location>
</feature>
<name>A0A382PQV4_9ZZZZ</name>
<accession>A0A382PQV4</accession>
<organism evidence="1">
    <name type="scientific">marine metagenome</name>
    <dbReference type="NCBI Taxonomy" id="408172"/>
    <lineage>
        <taxon>unclassified sequences</taxon>
        <taxon>metagenomes</taxon>
        <taxon>ecological metagenomes</taxon>
    </lineage>
</organism>
<dbReference type="AlphaFoldDB" id="A0A382PQV4"/>
<dbReference type="EMBL" id="UINC01109118">
    <property type="protein sequence ID" value="SVC75714.1"/>
    <property type="molecule type" value="Genomic_DNA"/>
</dbReference>
<sequence length="161" mass="18372">MRSLIAVLVASLVALQPMLSFDDSSSEINVVGFSSKFISEEVNWWEDTRMDRDKNYRHDILDMALEQGKFVVDGKISVLVDFDHMPTESDETLLIEEVDFIPSWRFHHIPIISGLIDVNRVDDLLEVEGVVFLTLNGELHVLLDNAIGIHHVDTVWDFGYT</sequence>
<evidence type="ECO:0000313" key="1">
    <source>
        <dbReference type="EMBL" id="SVC75714.1"/>
    </source>
</evidence>
<proteinExistence type="predicted"/>
<protein>
    <submittedName>
        <fullName evidence="1">Uncharacterized protein</fullName>
    </submittedName>
</protein>
<reference evidence="1" key="1">
    <citation type="submission" date="2018-05" db="EMBL/GenBank/DDBJ databases">
        <authorList>
            <person name="Lanie J.A."/>
            <person name="Ng W.-L."/>
            <person name="Kazmierczak K.M."/>
            <person name="Andrzejewski T.M."/>
            <person name="Davidsen T.M."/>
            <person name="Wayne K.J."/>
            <person name="Tettelin H."/>
            <person name="Glass J.I."/>
            <person name="Rusch D."/>
            <person name="Podicherti R."/>
            <person name="Tsui H.-C.T."/>
            <person name="Winkler M.E."/>
        </authorList>
    </citation>
    <scope>NUCLEOTIDE SEQUENCE</scope>
</reference>
<gene>
    <name evidence="1" type="ORF">METZ01_LOCUS328568</name>
</gene>